<dbReference type="NCBIfam" id="NF033105">
    <property type="entry name" value="bla_subclass_B3"/>
    <property type="match status" value="1"/>
</dbReference>
<dbReference type="RefSeq" id="WP_273668977.1">
    <property type="nucleotide sequence ID" value="NZ_JAQQXR010000001.1"/>
</dbReference>
<evidence type="ECO:0000259" key="2">
    <source>
        <dbReference type="SMART" id="SM00849"/>
    </source>
</evidence>
<feature type="domain" description="Metallo-beta-lactamase" evidence="2">
    <location>
        <begin position="58"/>
        <end position="251"/>
    </location>
</feature>
<dbReference type="GO" id="GO:0008800">
    <property type="term" value="F:beta-lactamase activity"/>
    <property type="evidence" value="ECO:0007669"/>
    <property type="project" value="UniProtKB-EC"/>
</dbReference>
<dbReference type="Gene3D" id="3.60.15.10">
    <property type="entry name" value="Ribonuclease Z/Hydroxyacylglutathione hydrolase-like"/>
    <property type="match status" value="1"/>
</dbReference>
<dbReference type="PANTHER" id="PTHR42951">
    <property type="entry name" value="METALLO-BETA-LACTAMASE DOMAIN-CONTAINING"/>
    <property type="match status" value="1"/>
</dbReference>
<organism evidence="3 4">
    <name type="scientific">Janthinobacterium fluminis</name>
    <dbReference type="NCBI Taxonomy" id="2987524"/>
    <lineage>
        <taxon>Bacteria</taxon>
        <taxon>Pseudomonadati</taxon>
        <taxon>Pseudomonadota</taxon>
        <taxon>Betaproteobacteria</taxon>
        <taxon>Burkholderiales</taxon>
        <taxon>Oxalobacteraceae</taxon>
        <taxon>Janthinobacterium</taxon>
    </lineage>
</organism>
<name>A0ABT5JUC1_9BURK</name>
<comment type="caution">
    <text evidence="3">The sequence shown here is derived from an EMBL/GenBank/DDBJ whole genome shotgun (WGS) entry which is preliminary data.</text>
</comment>
<evidence type="ECO:0000313" key="3">
    <source>
        <dbReference type="EMBL" id="MDC8756352.1"/>
    </source>
</evidence>
<protein>
    <submittedName>
        <fullName evidence="3">Subclass B3 metallo-beta-lactamase</fullName>
        <ecNumber evidence="3">3.5.2.6</ecNumber>
    </submittedName>
</protein>
<dbReference type="PANTHER" id="PTHR42951:SF17">
    <property type="entry name" value="METALLO-BETA-LACTAMASE DOMAIN-CONTAINING PROTEIN"/>
    <property type="match status" value="1"/>
</dbReference>
<accession>A0ABT5JUC1</accession>
<dbReference type="SUPFAM" id="SSF56281">
    <property type="entry name" value="Metallo-hydrolase/oxidoreductase"/>
    <property type="match status" value="1"/>
</dbReference>
<proteinExistence type="predicted"/>
<keyword evidence="4" id="KW-1185">Reference proteome</keyword>
<evidence type="ECO:0000313" key="4">
    <source>
        <dbReference type="Proteomes" id="UP001221208"/>
    </source>
</evidence>
<dbReference type="InterPro" id="IPR036866">
    <property type="entry name" value="RibonucZ/Hydroxyglut_hydro"/>
</dbReference>
<feature type="signal peptide" evidence="1">
    <location>
        <begin position="1"/>
        <end position="26"/>
    </location>
</feature>
<dbReference type="EC" id="3.5.2.6" evidence="3"/>
<gene>
    <name evidence="3" type="primary">bla</name>
    <name evidence="3" type="ORF">OIK44_01980</name>
</gene>
<dbReference type="EMBL" id="JAQQXR010000001">
    <property type="protein sequence ID" value="MDC8756352.1"/>
    <property type="molecule type" value="Genomic_DNA"/>
</dbReference>
<feature type="chain" id="PRO_5047137539" evidence="1">
    <location>
        <begin position="27"/>
        <end position="297"/>
    </location>
</feature>
<reference evidence="3 4" key="1">
    <citation type="submission" date="2022-10" db="EMBL/GenBank/DDBJ databases">
        <title>Janthinobacterium sp. hw3 Genome sequencing.</title>
        <authorList>
            <person name="Park S."/>
        </authorList>
    </citation>
    <scope>NUCLEOTIDE SEQUENCE [LARGE SCALE GENOMIC DNA]</scope>
    <source>
        <strain evidence="4">hw3</strain>
    </source>
</reference>
<dbReference type="Pfam" id="PF00753">
    <property type="entry name" value="Lactamase_B"/>
    <property type="match status" value="1"/>
</dbReference>
<evidence type="ECO:0000256" key="1">
    <source>
        <dbReference type="SAM" id="SignalP"/>
    </source>
</evidence>
<sequence length="297" mass="31071">MPQPFTIRLGAAALLAAALSGGAARADTPPDCELCAQWNAPQKPYQVFGNTYYVGPKGVGSVLITSPSGHVLVDAGLPQSAPLIAASIRALGFKVEDIKLILNTHAHFDHAGGIAELQRLSGAPVVASASAALALATGQVGPDDPQYGELTPFAPVPDMRLAHDGETLSAGAIEVTAHVTPGHTPGGISWTWKSCEGKVCAHIVFADSVGAFSRKGFKFSANEDYPNVLQDFQRSFATLAALPCDVLLTGHPDAADVAARLARPREAGKSAFVDPEACRKYVAKGRDNLSRRLATER</sequence>
<keyword evidence="3" id="KW-0378">Hydrolase</keyword>
<dbReference type="Proteomes" id="UP001221208">
    <property type="component" value="Unassembled WGS sequence"/>
</dbReference>
<dbReference type="InterPro" id="IPR001279">
    <property type="entry name" value="Metallo-B-lactamas"/>
</dbReference>
<dbReference type="NCBIfam" id="NF012229">
    <property type="entry name" value="bla_class_B_core"/>
    <property type="match status" value="1"/>
</dbReference>
<dbReference type="InterPro" id="IPR050855">
    <property type="entry name" value="NDM-1-like"/>
</dbReference>
<keyword evidence="1" id="KW-0732">Signal</keyword>
<dbReference type="SMART" id="SM00849">
    <property type="entry name" value="Lactamase_B"/>
    <property type="match status" value="1"/>
</dbReference>